<evidence type="ECO:0000256" key="5">
    <source>
        <dbReference type="ARBA" id="ARBA00022454"/>
    </source>
</evidence>
<dbReference type="PANTHER" id="PTHR13108">
    <property type="entry name" value="CONDENSIN COMPLEX SUBUNIT 2"/>
    <property type="match status" value="1"/>
</dbReference>
<dbReference type="AlphaFoldDB" id="A0A2G3AMR2"/>
<evidence type="ECO:0000256" key="8">
    <source>
        <dbReference type="ARBA" id="ARBA00022776"/>
    </source>
</evidence>
<evidence type="ECO:0000313" key="13">
    <source>
        <dbReference type="Proteomes" id="UP000222542"/>
    </source>
</evidence>
<comment type="subcellular location">
    <subcellularLocation>
        <location evidence="1">Chromosome</location>
    </subcellularLocation>
    <subcellularLocation>
        <location evidence="2">Cytoplasm</location>
    </subcellularLocation>
</comment>
<dbReference type="Gramene" id="PHT95522">
    <property type="protein sequence ID" value="PHT95522"/>
    <property type="gene ID" value="T459_03404"/>
</dbReference>
<dbReference type="GO" id="GO:0005737">
    <property type="term" value="C:cytoplasm"/>
    <property type="evidence" value="ECO:0007669"/>
    <property type="project" value="UniProtKB-SubCell"/>
</dbReference>
<accession>A0A2G3AMR2</accession>
<dbReference type="GO" id="GO:0007076">
    <property type="term" value="P:mitotic chromosome condensation"/>
    <property type="evidence" value="ECO:0007669"/>
    <property type="project" value="InterPro"/>
</dbReference>
<keyword evidence="13" id="KW-1185">Reference proteome</keyword>
<dbReference type="EMBL" id="AYRZ02000001">
    <property type="protein sequence ID" value="PHT95522.1"/>
    <property type="molecule type" value="Genomic_DNA"/>
</dbReference>
<dbReference type="Proteomes" id="UP000222542">
    <property type="component" value="Unassembled WGS sequence"/>
</dbReference>
<evidence type="ECO:0000313" key="12">
    <source>
        <dbReference type="EMBL" id="PHT95522.1"/>
    </source>
</evidence>
<gene>
    <name evidence="12" type="ORF">T459_03404</name>
</gene>
<comment type="caution">
    <text evidence="12">The sequence shown here is derived from an EMBL/GenBank/DDBJ whole genome shotgun (WGS) entry which is preliminary data.</text>
</comment>
<keyword evidence="9" id="KW-0226">DNA condensation</keyword>
<evidence type="ECO:0000256" key="4">
    <source>
        <dbReference type="ARBA" id="ARBA00016065"/>
    </source>
</evidence>
<keyword evidence="10" id="KW-0131">Cell cycle</keyword>
<name>A0A2G3AMR2_CAPAN</name>
<dbReference type="Pfam" id="PF05786">
    <property type="entry name" value="Cnd2"/>
    <property type="match status" value="1"/>
</dbReference>
<dbReference type="InterPro" id="IPR022816">
    <property type="entry name" value="Condensin_barren_su2"/>
</dbReference>
<evidence type="ECO:0000256" key="7">
    <source>
        <dbReference type="ARBA" id="ARBA00022618"/>
    </source>
</evidence>
<evidence type="ECO:0000256" key="9">
    <source>
        <dbReference type="ARBA" id="ARBA00023067"/>
    </source>
</evidence>
<keyword evidence="7" id="KW-0132">Cell division</keyword>
<dbReference type="GO" id="GO:0003676">
    <property type="term" value="F:nucleic acid binding"/>
    <property type="evidence" value="ECO:0007669"/>
    <property type="project" value="InterPro"/>
</dbReference>
<keyword evidence="6" id="KW-0963">Cytoplasm</keyword>
<dbReference type="STRING" id="4072.A0A2G3AMR2"/>
<evidence type="ECO:0000256" key="1">
    <source>
        <dbReference type="ARBA" id="ARBA00004286"/>
    </source>
</evidence>
<dbReference type="GO" id="GO:0000796">
    <property type="term" value="C:condensin complex"/>
    <property type="evidence" value="ECO:0007669"/>
    <property type="project" value="InterPro"/>
</dbReference>
<evidence type="ECO:0000256" key="10">
    <source>
        <dbReference type="ARBA" id="ARBA00023306"/>
    </source>
</evidence>
<reference evidence="12 13" key="1">
    <citation type="journal article" date="2014" name="Nat. Genet.">
        <title>Genome sequence of the hot pepper provides insights into the evolution of pungency in Capsicum species.</title>
        <authorList>
            <person name="Kim S."/>
            <person name="Park M."/>
            <person name="Yeom S.I."/>
            <person name="Kim Y.M."/>
            <person name="Lee J.M."/>
            <person name="Lee H.A."/>
            <person name="Seo E."/>
            <person name="Choi J."/>
            <person name="Cheong K."/>
            <person name="Kim K.T."/>
            <person name="Jung K."/>
            <person name="Lee G.W."/>
            <person name="Oh S.K."/>
            <person name="Bae C."/>
            <person name="Kim S.B."/>
            <person name="Lee H.Y."/>
            <person name="Kim S.Y."/>
            <person name="Kim M.S."/>
            <person name="Kang B.C."/>
            <person name="Jo Y.D."/>
            <person name="Yang H.B."/>
            <person name="Jeong H.J."/>
            <person name="Kang W.H."/>
            <person name="Kwon J.K."/>
            <person name="Shin C."/>
            <person name="Lim J.Y."/>
            <person name="Park J.H."/>
            <person name="Huh J.H."/>
            <person name="Kim J.S."/>
            <person name="Kim B.D."/>
            <person name="Cohen O."/>
            <person name="Paran I."/>
            <person name="Suh M.C."/>
            <person name="Lee S.B."/>
            <person name="Kim Y.K."/>
            <person name="Shin Y."/>
            <person name="Noh S.J."/>
            <person name="Park J."/>
            <person name="Seo Y.S."/>
            <person name="Kwon S.Y."/>
            <person name="Kim H.A."/>
            <person name="Park J.M."/>
            <person name="Kim H.J."/>
            <person name="Choi S.B."/>
            <person name="Bosland P.W."/>
            <person name="Reeves G."/>
            <person name="Jo S.H."/>
            <person name="Lee B.W."/>
            <person name="Cho H.T."/>
            <person name="Choi H.S."/>
            <person name="Lee M.S."/>
            <person name="Yu Y."/>
            <person name="Do Choi Y."/>
            <person name="Park B.S."/>
            <person name="van Deynze A."/>
            <person name="Ashrafi H."/>
            <person name="Hill T."/>
            <person name="Kim W.T."/>
            <person name="Pai H.S."/>
            <person name="Ahn H.K."/>
            <person name="Yeam I."/>
            <person name="Giovannoni J.J."/>
            <person name="Rose J.K."/>
            <person name="Sorensen I."/>
            <person name="Lee S.J."/>
            <person name="Kim R.W."/>
            <person name="Choi I.Y."/>
            <person name="Choi B.S."/>
            <person name="Lim J.S."/>
            <person name="Lee Y.H."/>
            <person name="Choi D."/>
        </authorList>
    </citation>
    <scope>NUCLEOTIDE SEQUENCE [LARGE SCALE GENOMIC DNA]</scope>
    <source>
        <strain evidence="13">cv. CM334</strain>
    </source>
</reference>
<dbReference type="Gene3D" id="3.30.420.10">
    <property type="entry name" value="Ribonuclease H-like superfamily/Ribonuclease H"/>
    <property type="match status" value="1"/>
</dbReference>
<reference evidence="12 13" key="2">
    <citation type="journal article" date="2017" name="Genome Biol.">
        <title>New reference genome sequences of hot pepper reveal the massive evolution of plant disease-resistance genes by retroduplication.</title>
        <authorList>
            <person name="Kim S."/>
            <person name="Park J."/>
            <person name="Yeom S.I."/>
            <person name="Kim Y.M."/>
            <person name="Seo E."/>
            <person name="Kim K.T."/>
            <person name="Kim M.S."/>
            <person name="Lee J.M."/>
            <person name="Cheong K."/>
            <person name="Shin H.S."/>
            <person name="Kim S.B."/>
            <person name="Han K."/>
            <person name="Lee J."/>
            <person name="Park M."/>
            <person name="Lee H.A."/>
            <person name="Lee H.Y."/>
            <person name="Lee Y."/>
            <person name="Oh S."/>
            <person name="Lee J.H."/>
            <person name="Choi E."/>
            <person name="Choi E."/>
            <person name="Lee S.E."/>
            <person name="Jeon J."/>
            <person name="Kim H."/>
            <person name="Choi G."/>
            <person name="Song H."/>
            <person name="Lee J."/>
            <person name="Lee S.C."/>
            <person name="Kwon J.K."/>
            <person name="Lee H.Y."/>
            <person name="Koo N."/>
            <person name="Hong Y."/>
            <person name="Kim R.W."/>
            <person name="Kang W.H."/>
            <person name="Huh J.H."/>
            <person name="Kang B.C."/>
            <person name="Yang T.J."/>
            <person name="Lee Y.H."/>
            <person name="Bennetzen J.L."/>
            <person name="Choi D."/>
        </authorList>
    </citation>
    <scope>NUCLEOTIDE SEQUENCE [LARGE SCALE GENOMIC DNA]</scope>
    <source>
        <strain evidence="13">cv. CM334</strain>
    </source>
</reference>
<keyword evidence="8" id="KW-0498">Mitosis</keyword>
<evidence type="ECO:0000256" key="11">
    <source>
        <dbReference type="SAM" id="MobiDB-lite"/>
    </source>
</evidence>
<sequence>MKTKSRNTESDIALTKALNTGLSRGFVLPKKSKLLLLETITPRNRLLPEDRHYKPKNLLKLFLRVNVTCLGRRRNQTPGTLMVNRCVGKCHQDGSDYLLTWHVFQKLKEVYVGDNNALMWQFAGVLFGLEVEALSDTCVLMNLVMRFCHFRMGECHLTEHLASPTSPTGDSGRPSCKEQERKMSTQFDEGGAKGLLLNNLGIYGDCHALFDSFEIPAVPKATWDDGIKSIDICCAKDGSPIKAMKTKSRNTESDIAFTKALNTGLSHSFVLPKNSKLLLLETITPRNSSALEGEETRAQKLKEVYFGDNDGLTVQFAGVLFVLEFSPLSPLKSFNSLNVKIFDATFTVNPLYHQTSAQFDEGVAKGLLSKFFGIYGDCHVLFDSFEIPEKSVPEATRHDGTKSIDICFAKAWDDDDGFSGTSYDEKAFSDVGKSSTLVSQPRQVFSFSQILTIYACGWFCNLDS</sequence>
<dbReference type="InterPro" id="IPR036397">
    <property type="entry name" value="RNaseH_sf"/>
</dbReference>
<evidence type="ECO:0000256" key="3">
    <source>
        <dbReference type="ARBA" id="ARBA00009471"/>
    </source>
</evidence>
<protein>
    <recommendedName>
        <fullName evidence="4">Condensin complex subunit 2</fullName>
    </recommendedName>
</protein>
<keyword evidence="5" id="KW-0158">Chromosome</keyword>
<proteinExistence type="inferred from homology"/>
<dbReference type="GO" id="GO:0051301">
    <property type="term" value="P:cell division"/>
    <property type="evidence" value="ECO:0007669"/>
    <property type="project" value="UniProtKB-KW"/>
</dbReference>
<dbReference type="PANTHER" id="PTHR13108:SF9">
    <property type="entry name" value="CONDENSIN COMPLEX SUBUNIT 2"/>
    <property type="match status" value="1"/>
</dbReference>
<evidence type="ECO:0000256" key="2">
    <source>
        <dbReference type="ARBA" id="ARBA00004496"/>
    </source>
</evidence>
<feature type="region of interest" description="Disordered" evidence="11">
    <location>
        <begin position="161"/>
        <end position="180"/>
    </location>
</feature>
<evidence type="ECO:0000256" key="6">
    <source>
        <dbReference type="ARBA" id="ARBA00022490"/>
    </source>
</evidence>
<organism evidence="12 13">
    <name type="scientific">Capsicum annuum</name>
    <name type="common">Capsicum pepper</name>
    <dbReference type="NCBI Taxonomy" id="4072"/>
    <lineage>
        <taxon>Eukaryota</taxon>
        <taxon>Viridiplantae</taxon>
        <taxon>Streptophyta</taxon>
        <taxon>Embryophyta</taxon>
        <taxon>Tracheophyta</taxon>
        <taxon>Spermatophyta</taxon>
        <taxon>Magnoliopsida</taxon>
        <taxon>eudicotyledons</taxon>
        <taxon>Gunneridae</taxon>
        <taxon>Pentapetalae</taxon>
        <taxon>asterids</taxon>
        <taxon>lamiids</taxon>
        <taxon>Solanales</taxon>
        <taxon>Solanaceae</taxon>
        <taxon>Solanoideae</taxon>
        <taxon>Capsiceae</taxon>
        <taxon>Capsicum</taxon>
    </lineage>
</organism>
<comment type="similarity">
    <text evidence="3">Belongs to the CND2 (condensin subunit 2) family.</text>
</comment>